<reference evidence="1 2" key="1">
    <citation type="submission" date="2018-07" db="EMBL/GenBank/DDBJ databases">
        <title>Erythrobacter nanhaiensis sp. nov., a novel member of the genus Erythrobacter isolated from the South China Sea.</title>
        <authorList>
            <person name="Chen X."/>
            <person name="Liu J."/>
        </authorList>
    </citation>
    <scope>NUCLEOTIDE SEQUENCE [LARGE SCALE GENOMIC DNA]</scope>
    <source>
        <strain evidence="1 2">S-5</strain>
    </source>
</reference>
<dbReference type="OrthoDB" id="7218943at2"/>
<dbReference type="RefSeq" id="WP_115493296.1">
    <property type="nucleotide sequence ID" value="NZ_JACHWW010000002.1"/>
</dbReference>
<evidence type="ECO:0000313" key="1">
    <source>
        <dbReference type="EMBL" id="RDS76029.1"/>
    </source>
</evidence>
<organism evidence="1 2">
    <name type="scientific">Alteriqipengyuania lutimaris</name>
    <dbReference type="NCBI Taxonomy" id="1538146"/>
    <lineage>
        <taxon>Bacteria</taxon>
        <taxon>Pseudomonadati</taxon>
        <taxon>Pseudomonadota</taxon>
        <taxon>Alphaproteobacteria</taxon>
        <taxon>Sphingomonadales</taxon>
        <taxon>Erythrobacteraceae</taxon>
        <taxon>Alteriqipengyuania</taxon>
    </lineage>
</organism>
<dbReference type="Proteomes" id="UP000254101">
    <property type="component" value="Unassembled WGS sequence"/>
</dbReference>
<comment type="caution">
    <text evidence="1">The sequence shown here is derived from an EMBL/GenBank/DDBJ whole genome shotgun (WGS) entry which is preliminary data.</text>
</comment>
<name>A0A395LHB8_9SPHN</name>
<evidence type="ECO:0000313" key="2">
    <source>
        <dbReference type="Proteomes" id="UP000254101"/>
    </source>
</evidence>
<proteinExistence type="predicted"/>
<protein>
    <recommendedName>
        <fullName evidence="3">DUF2927 domain-containing protein</fullName>
    </recommendedName>
</protein>
<sequence>MPVGLWLLGVFTFSTATLAQEQGGRPTGDDAPTIIVEGQVQRGEDARELAEDILRPARGGEVMERFYQPLCPRVIGLQPDVAQVLADRILANAASAGIEPGDEGCTPNVLVAFVDDVAGDLEDLLENQPWAFGGLKRYQRSRVANEEGPTRAWHVTQIGDRHGKPREETLHTGIPVVRRPPNGGTLIKLPTTVLISASVVLIERNAIRGKSLRQIGDFASMRALLPVEETAQGATGPVATILSLFVLADAPEGLTEFDRTFLGTYYSDDRSGLRTGLAIEAIGREFGERLDEAAETED</sequence>
<evidence type="ECO:0008006" key="3">
    <source>
        <dbReference type="Google" id="ProtNLM"/>
    </source>
</evidence>
<dbReference type="EMBL" id="QRBB01000002">
    <property type="protein sequence ID" value="RDS76029.1"/>
    <property type="molecule type" value="Genomic_DNA"/>
</dbReference>
<dbReference type="AlphaFoldDB" id="A0A395LHB8"/>
<keyword evidence="2" id="KW-1185">Reference proteome</keyword>
<accession>A0A395LHB8</accession>
<gene>
    <name evidence="1" type="ORF">DL238_15300</name>
</gene>